<evidence type="ECO:0000313" key="1">
    <source>
        <dbReference type="EMBL" id="KYN19217.1"/>
    </source>
</evidence>
<evidence type="ECO:0000313" key="2">
    <source>
        <dbReference type="Proteomes" id="UP000078492"/>
    </source>
</evidence>
<dbReference type="EMBL" id="KQ979763">
    <property type="protein sequence ID" value="KYN19217.1"/>
    <property type="molecule type" value="Genomic_DNA"/>
</dbReference>
<dbReference type="AlphaFoldDB" id="A0A195E2T1"/>
<organism evidence="1 2">
    <name type="scientific">Trachymyrmex cornetzi</name>
    <dbReference type="NCBI Taxonomy" id="471704"/>
    <lineage>
        <taxon>Eukaryota</taxon>
        <taxon>Metazoa</taxon>
        <taxon>Ecdysozoa</taxon>
        <taxon>Arthropoda</taxon>
        <taxon>Hexapoda</taxon>
        <taxon>Insecta</taxon>
        <taxon>Pterygota</taxon>
        <taxon>Neoptera</taxon>
        <taxon>Endopterygota</taxon>
        <taxon>Hymenoptera</taxon>
        <taxon>Apocrita</taxon>
        <taxon>Aculeata</taxon>
        <taxon>Formicoidea</taxon>
        <taxon>Formicidae</taxon>
        <taxon>Myrmicinae</taxon>
        <taxon>Trachymyrmex</taxon>
    </lineage>
</organism>
<sequence length="139" mass="15440">MVKRAVRLRCTDPWVNKGVVIGEGEVRAPGEGQAAFRTEREEEREALLSGGGYGHVTIPAASVMDQFYGRASTMPMQFPRSTKLAAKFVKVHCAAGQTDGRVRSLRMRYSTNTELSDNFYQCNNDDLGFSMDKGKKVKD</sequence>
<name>A0A195E2T1_9HYME</name>
<dbReference type="Proteomes" id="UP000078492">
    <property type="component" value="Unassembled WGS sequence"/>
</dbReference>
<accession>A0A195E2T1</accession>
<proteinExistence type="predicted"/>
<keyword evidence="2" id="KW-1185">Reference proteome</keyword>
<gene>
    <name evidence="1" type="ORF">ALC57_08394</name>
</gene>
<protein>
    <submittedName>
        <fullName evidence="1">Uncharacterized protein</fullName>
    </submittedName>
</protein>
<reference evidence="1 2" key="1">
    <citation type="submission" date="2015-09" db="EMBL/GenBank/DDBJ databases">
        <title>Trachymyrmex cornetzi WGS genome.</title>
        <authorList>
            <person name="Nygaard S."/>
            <person name="Hu H."/>
            <person name="Boomsma J."/>
            <person name="Zhang G."/>
        </authorList>
    </citation>
    <scope>NUCLEOTIDE SEQUENCE [LARGE SCALE GENOMIC DNA]</scope>
    <source>
        <strain evidence="1">Tcor2-1</strain>
        <tissue evidence="1">Whole body</tissue>
    </source>
</reference>